<protein>
    <submittedName>
        <fullName evidence="3">Uncharacterized protein</fullName>
    </submittedName>
</protein>
<gene>
    <name evidence="3" type="ORF">BGZ80_008527</name>
</gene>
<feature type="region of interest" description="Disordered" evidence="2">
    <location>
        <begin position="211"/>
        <end position="239"/>
    </location>
</feature>
<dbReference type="AlphaFoldDB" id="A0A9P6SRG7"/>
<evidence type="ECO:0000313" key="3">
    <source>
        <dbReference type="EMBL" id="KAF9992490.1"/>
    </source>
</evidence>
<comment type="caution">
    <text evidence="3">The sequence shown here is derived from an EMBL/GenBank/DDBJ whole genome shotgun (WGS) entry which is preliminary data.</text>
</comment>
<keyword evidence="4" id="KW-1185">Reference proteome</keyword>
<evidence type="ECO:0000256" key="1">
    <source>
        <dbReference type="SAM" id="Coils"/>
    </source>
</evidence>
<proteinExistence type="predicted"/>
<evidence type="ECO:0000313" key="4">
    <source>
        <dbReference type="Proteomes" id="UP000703661"/>
    </source>
</evidence>
<sequence>MDYIERVENLQFFRINRGKKSDVADLLASCRAALAQQKSSLDLAKEAASIKHQQMLKEREALKAKRLQQQQQQQQQQQLQLQQQQQQQQLQRINDESLPQPVLASQQPFIVHNQLQSQESIAEVPQVFLTMQAAQQHNNAQQQSYKQHLLHLQMYTQEQNQLEMAKLNQLRRQGQLDEEHQNHQEYLQQIAMAKHKQQIFMQQQQLQNPHVFRNHQQQQQQQLQRFQQGHHPLQQPNQH</sequence>
<accession>A0A9P6SRG7</accession>
<keyword evidence="1" id="KW-0175">Coiled coil</keyword>
<dbReference type="Proteomes" id="UP000703661">
    <property type="component" value="Unassembled WGS sequence"/>
</dbReference>
<feature type="non-terminal residue" evidence="3">
    <location>
        <position position="239"/>
    </location>
</feature>
<name>A0A9P6SRG7_9FUNG</name>
<reference evidence="3" key="1">
    <citation type="journal article" date="2020" name="Fungal Divers.">
        <title>Resolving the Mortierellaceae phylogeny through synthesis of multi-gene phylogenetics and phylogenomics.</title>
        <authorList>
            <person name="Vandepol N."/>
            <person name="Liber J."/>
            <person name="Desiro A."/>
            <person name="Na H."/>
            <person name="Kennedy M."/>
            <person name="Barry K."/>
            <person name="Grigoriev I.V."/>
            <person name="Miller A.N."/>
            <person name="O'Donnell K."/>
            <person name="Stajich J.E."/>
            <person name="Bonito G."/>
        </authorList>
    </citation>
    <scope>NUCLEOTIDE SEQUENCE</scope>
    <source>
        <strain evidence="3">NRRL 2769</strain>
    </source>
</reference>
<dbReference type="EMBL" id="JAAAID010004649">
    <property type="protein sequence ID" value="KAF9992490.1"/>
    <property type="molecule type" value="Genomic_DNA"/>
</dbReference>
<organism evidence="3 4">
    <name type="scientific">Entomortierella chlamydospora</name>
    <dbReference type="NCBI Taxonomy" id="101097"/>
    <lineage>
        <taxon>Eukaryota</taxon>
        <taxon>Fungi</taxon>
        <taxon>Fungi incertae sedis</taxon>
        <taxon>Mucoromycota</taxon>
        <taxon>Mortierellomycotina</taxon>
        <taxon>Mortierellomycetes</taxon>
        <taxon>Mortierellales</taxon>
        <taxon>Mortierellaceae</taxon>
        <taxon>Entomortierella</taxon>
    </lineage>
</organism>
<evidence type="ECO:0000256" key="2">
    <source>
        <dbReference type="SAM" id="MobiDB-lite"/>
    </source>
</evidence>
<feature type="compositionally biased region" description="Low complexity" evidence="2">
    <location>
        <begin position="216"/>
        <end position="227"/>
    </location>
</feature>
<feature type="coiled-coil region" evidence="1">
    <location>
        <begin position="45"/>
        <end position="96"/>
    </location>
</feature>